<dbReference type="PANTHER" id="PTHR30273">
    <property type="entry name" value="PERIPLASMIC SIGNAL SENSOR AND SIGMA FACTOR ACTIVATOR FECR-RELATED"/>
    <property type="match status" value="1"/>
</dbReference>
<dbReference type="GO" id="GO:0016989">
    <property type="term" value="F:sigma factor antagonist activity"/>
    <property type="evidence" value="ECO:0007669"/>
    <property type="project" value="TreeGrafter"/>
</dbReference>
<dbReference type="InterPro" id="IPR012373">
    <property type="entry name" value="Ferrdict_sens_TM"/>
</dbReference>
<dbReference type="AlphaFoldDB" id="A0A6L9MSG0"/>
<keyword evidence="1" id="KW-0812">Transmembrane</keyword>
<keyword evidence="5" id="KW-1185">Reference proteome</keyword>
<comment type="caution">
    <text evidence="4">The sequence shown here is derived from an EMBL/GenBank/DDBJ whole genome shotgun (WGS) entry which is preliminary data.</text>
</comment>
<keyword evidence="1" id="KW-0472">Membrane</keyword>
<evidence type="ECO:0000259" key="2">
    <source>
        <dbReference type="Pfam" id="PF04773"/>
    </source>
</evidence>
<dbReference type="Gene3D" id="2.60.120.1440">
    <property type="match status" value="1"/>
</dbReference>
<dbReference type="PIRSF" id="PIRSF018266">
    <property type="entry name" value="FecR"/>
    <property type="match status" value="1"/>
</dbReference>
<sequence>MNNIRQFSSKEDIQEQACLWVSRLDRGLKDNELAELDNWLGESNAHRQSLIDAASLWDDMSVLNELSGLFPEATMRKNDAGKNKRQSSHSSRHYSKTWGIAAAFLVMALAIGTVVQRGWLDNSAEFASTSEKVETGVGEQKNITLADGSILHLNTNSIVTVDFSPTARSIVLLRGEAHFEVAHDKSRPFSVTAGKNTVTAVGTAFNMQYIDDNAFELVVTDGKVLVKDRFKDASSAESLFGKKSVAEEGLLMFAGEKATVQGKVEARENMTQNDIEDDLAWQQGMIVFKGEPLEAVLAEIGRYTSVRFSIADERLRKRRVAGYFKVGDIDGLLAALKSSFNINYEKVTETSIQLSVAS</sequence>
<gene>
    <name evidence="4" type="ORF">GTW09_04560</name>
</gene>
<feature type="transmembrane region" description="Helical" evidence="1">
    <location>
        <begin position="98"/>
        <end position="120"/>
    </location>
</feature>
<name>A0A6L9MSG0_9ALTE</name>
<reference evidence="4 5" key="1">
    <citation type="submission" date="2020-01" db="EMBL/GenBank/DDBJ databases">
        <title>Genomes of bacteria type strains.</title>
        <authorList>
            <person name="Chen J."/>
            <person name="Zhu S."/>
            <person name="Yang J."/>
        </authorList>
    </citation>
    <scope>NUCLEOTIDE SEQUENCE [LARGE SCALE GENOMIC DNA]</scope>
    <source>
        <strain evidence="4 5">LMG 22958</strain>
    </source>
</reference>
<organism evidence="4 5">
    <name type="scientific">Alteromonas hispanica</name>
    <dbReference type="NCBI Taxonomy" id="315421"/>
    <lineage>
        <taxon>Bacteria</taxon>
        <taxon>Pseudomonadati</taxon>
        <taxon>Pseudomonadota</taxon>
        <taxon>Gammaproteobacteria</taxon>
        <taxon>Alteromonadales</taxon>
        <taxon>Alteromonadaceae</taxon>
        <taxon>Alteromonas/Salinimonas group</taxon>
        <taxon>Alteromonas</taxon>
    </lineage>
</organism>
<proteinExistence type="predicted"/>
<evidence type="ECO:0000256" key="1">
    <source>
        <dbReference type="SAM" id="Phobius"/>
    </source>
</evidence>
<dbReference type="InterPro" id="IPR006860">
    <property type="entry name" value="FecR"/>
</dbReference>
<dbReference type="PANTHER" id="PTHR30273:SF2">
    <property type="entry name" value="PROTEIN FECR"/>
    <property type="match status" value="1"/>
</dbReference>
<dbReference type="InterPro" id="IPR032508">
    <property type="entry name" value="FecR_C"/>
</dbReference>
<dbReference type="EMBL" id="JAAAWP010000002">
    <property type="protein sequence ID" value="NDW20790.1"/>
    <property type="molecule type" value="Genomic_DNA"/>
</dbReference>
<feature type="domain" description="FecR protein" evidence="2">
    <location>
        <begin position="132"/>
        <end position="224"/>
    </location>
</feature>
<evidence type="ECO:0000313" key="5">
    <source>
        <dbReference type="Proteomes" id="UP000478837"/>
    </source>
</evidence>
<keyword evidence="1" id="KW-1133">Transmembrane helix</keyword>
<evidence type="ECO:0000313" key="4">
    <source>
        <dbReference type="EMBL" id="NDW20790.1"/>
    </source>
</evidence>
<protein>
    <submittedName>
        <fullName evidence="4">Uncharacterized protein</fullName>
    </submittedName>
</protein>
<feature type="domain" description="Protein FecR C-terminal" evidence="3">
    <location>
        <begin position="286"/>
        <end position="352"/>
    </location>
</feature>
<evidence type="ECO:0000259" key="3">
    <source>
        <dbReference type="Pfam" id="PF16344"/>
    </source>
</evidence>
<dbReference type="Gene3D" id="3.55.50.30">
    <property type="match status" value="1"/>
</dbReference>
<dbReference type="Pfam" id="PF16344">
    <property type="entry name" value="FecR_C"/>
    <property type="match status" value="1"/>
</dbReference>
<dbReference type="Proteomes" id="UP000478837">
    <property type="component" value="Unassembled WGS sequence"/>
</dbReference>
<dbReference type="RefSeq" id="WP_163110437.1">
    <property type="nucleotide sequence ID" value="NZ_JAAAWP010000002.1"/>
</dbReference>
<dbReference type="Pfam" id="PF04773">
    <property type="entry name" value="FecR"/>
    <property type="match status" value="1"/>
</dbReference>
<accession>A0A6L9MSG0</accession>